<accession>A0ABV2Q6J0</accession>
<comment type="caution">
    <text evidence="2">The sequence shown here is derived from an EMBL/GenBank/DDBJ whole genome shotgun (WGS) entry which is preliminary data.</text>
</comment>
<sequence>MMPTGPTTQTLTSSDGVPIHYRVHGSCADLPVVALIHSLAMDHRFWDPVAKLLEGQACVVAIDARGHGKSGRGTARLTAARMADDLLEVLDALQIRKAVVGGASMGGCLALQFAGTHPERCSGLALIDTTAWYGPTAPKDWEDRAMKAKSQGLSALVDFQKTRWFSEAFSQREPGVVDECIAIFLSNDIDAYVDTCRMMGAFDGRGLFANIHVPTRILVGDEDYAAPVAMAQVLHEGIAGSRLEIIPGARHLTPLEVPHIVADTLRALCQEDQQ</sequence>
<feature type="domain" description="AB hydrolase-1" evidence="1">
    <location>
        <begin position="31"/>
        <end position="142"/>
    </location>
</feature>
<dbReference type="PANTHER" id="PTHR43433:SF5">
    <property type="entry name" value="AB HYDROLASE-1 DOMAIN-CONTAINING PROTEIN"/>
    <property type="match status" value="1"/>
</dbReference>
<dbReference type="Pfam" id="PF00561">
    <property type="entry name" value="Abhydrolase_1"/>
    <property type="match status" value="1"/>
</dbReference>
<dbReference type="InterPro" id="IPR000073">
    <property type="entry name" value="AB_hydrolase_1"/>
</dbReference>
<dbReference type="GO" id="GO:0047570">
    <property type="term" value="F:3-oxoadipate enol-lactonase activity"/>
    <property type="evidence" value="ECO:0007669"/>
    <property type="project" value="UniProtKB-EC"/>
</dbReference>
<evidence type="ECO:0000259" key="1">
    <source>
        <dbReference type="Pfam" id="PF00561"/>
    </source>
</evidence>
<evidence type="ECO:0000313" key="3">
    <source>
        <dbReference type="Proteomes" id="UP001549320"/>
    </source>
</evidence>
<gene>
    <name evidence="2" type="ORF">ABIE13_001641</name>
</gene>
<name>A0ABV2Q6J0_9BURK</name>
<dbReference type="EC" id="3.1.1.24" evidence="2"/>
<dbReference type="InterPro" id="IPR050471">
    <property type="entry name" value="AB_hydrolase"/>
</dbReference>
<dbReference type="PANTHER" id="PTHR43433">
    <property type="entry name" value="HYDROLASE, ALPHA/BETA FOLD FAMILY PROTEIN"/>
    <property type="match status" value="1"/>
</dbReference>
<evidence type="ECO:0000313" key="2">
    <source>
        <dbReference type="EMBL" id="MET4576532.1"/>
    </source>
</evidence>
<dbReference type="PRINTS" id="PR00111">
    <property type="entry name" value="ABHYDROLASE"/>
</dbReference>
<dbReference type="Proteomes" id="UP001549320">
    <property type="component" value="Unassembled WGS sequence"/>
</dbReference>
<dbReference type="EMBL" id="JBEPSH010000003">
    <property type="protein sequence ID" value="MET4576532.1"/>
    <property type="molecule type" value="Genomic_DNA"/>
</dbReference>
<dbReference type="Gene3D" id="3.40.50.1820">
    <property type="entry name" value="alpha/beta hydrolase"/>
    <property type="match status" value="1"/>
</dbReference>
<organism evidence="2 3">
    <name type="scientific">Ottowia thiooxydans</name>
    <dbReference type="NCBI Taxonomy" id="219182"/>
    <lineage>
        <taxon>Bacteria</taxon>
        <taxon>Pseudomonadati</taxon>
        <taxon>Pseudomonadota</taxon>
        <taxon>Betaproteobacteria</taxon>
        <taxon>Burkholderiales</taxon>
        <taxon>Comamonadaceae</taxon>
        <taxon>Ottowia</taxon>
    </lineage>
</organism>
<dbReference type="InterPro" id="IPR029058">
    <property type="entry name" value="AB_hydrolase_fold"/>
</dbReference>
<proteinExistence type="predicted"/>
<protein>
    <submittedName>
        <fullName evidence="2">3-oxoadipate enol-lactonase</fullName>
        <ecNumber evidence="2">3.1.1.24</ecNumber>
    </submittedName>
</protein>
<keyword evidence="3" id="KW-1185">Reference proteome</keyword>
<keyword evidence="2" id="KW-0378">Hydrolase</keyword>
<dbReference type="RefSeq" id="WP_354442608.1">
    <property type="nucleotide sequence ID" value="NZ_JBEPSH010000003.1"/>
</dbReference>
<reference evidence="2 3" key="1">
    <citation type="submission" date="2024-06" db="EMBL/GenBank/DDBJ databases">
        <title>Sorghum-associated microbial communities from plants grown in Nebraska, USA.</title>
        <authorList>
            <person name="Schachtman D."/>
        </authorList>
    </citation>
    <scope>NUCLEOTIDE SEQUENCE [LARGE SCALE GENOMIC DNA]</scope>
    <source>
        <strain evidence="2 3">2709</strain>
    </source>
</reference>
<dbReference type="SUPFAM" id="SSF53474">
    <property type="entry name" value="alpha/beta-Hydrolases"/>
    <property type="match status" value="1"/>
</dbReference>